<name>A0A9N9Q754_9HELO</name>
<gene>
    <name evidence="2" type="ORF">HYALB_00007487</name>
</gene>
<evidence type="ECO:0000313" key="2">
    <source>
        <dbReference type="EMBL" id="CAG8982365.1"/>
    </source>
</evidence>
<dbReference type="GO" id="GO:0008237">
    <property type="term" value="F:metallopeptidase activity"/>
    <property type="evidence" value="ECO:0007669"/>
    <property type="project" value="InterPro"/>
</dbReference>
<dbReference type="InterPro" id="IPR024079">
    <property type="entry name" value="MetalloPept_cat_dom_sf"/>
</dbReference>
<dbReference type="Gene3D" id="3.40.390.10">
    <property type="entry name" value="Collagenase (Catalytic Domain)"/>
    <property type="match status" value="1"/>
</dbReference>
<protein>
    <recommendedName>
        <fullName evidence="4">Lysine-specific metallo-endopeptidase domain-containing protein</fullName>
    </recommendedName>
</protein>
<reference evidence="2" key="1">
    <citation type="submission" date="2021-07" db="EMBL/GenBank/DDBJ databases">
        <authorList>
            <person name="Durling M."/>
        </authorList>
    </citation>
    <scope>NUCLEOTIDE SEQUENCE</scope>
</reference>
<dbReference type="AlphaFoldDB" id="A0A9N9Q754"/>
<dbReference type="Proteomes" id="UP000701801">
    <property type="component" value="Unassembled WGS sequence"/>
</dbReference>
<proteinExistence type="predicted"/>
<organism evidence="2 3">
    <name type="scientific">Hymenoscyphus albidus</name>
    <dbReference type="NCBI Taxonomy" id="595503"/>
    <lineage>
        <taxon>Eukaryota</taxon>
        <taxon>Fungi</taxon>
        <taxon>Dikarya</taxon>
        <taxon>Ascomycota</taxon>
        <taxon>Pezizomycotina</taxon>
        <taxon>Leotiomycetes</taxon>
        <taxon>Helotiales</taxon>
        <taxon>Helotiaceae</taxon>
        <taxon>Hymenoscyphus</taxon>
    </lineage>
</organism>
<keyword evidence="3" id="KW-1185">Reference proteome</keyword>
<evidence type="ECO:0008006" key="4">
    <source>
        <dbReference type="Google" id="ProtNLM"/>
    </source>
</evidence>
<feature type="signal peptide" evidence="1">
    <location>
        <begin position="1"/>
        <end position="18"/>
    </location>
</feature>
<evidence type="ECO:0000313" key="3">
    <source>
        <dbReference type="Proteomes" id="UP000701801"/>
    </source>
</evidence>
<dbReference type="EMBL" id="CAJVRM010000607">
    <property type="protein sequence ID" value="CAG8982365.1"/>
    <property type="molecule type" value="Genomic_DNA"/>
</dbReference>
<sequence length="314" mass="34955">MQFIHVISGLLLIRTSLSLKVGIPRSHEAPDTESSKPLDKRWDFWFKDFPMASERASGVITAENITDAVDLIVTLSRYIVENVEDDDVTFIAFFGSPAYHPHVMDVFSRIAEIKTTTVGESDELHIIADSQPPATRNDVYALYQVIDGVPIIRLYPNFAKCEDLYYYGPGSSSWIGQLDALRSTSQIILLHELAHFVGDRELYGPVVPGTDYEAAFMGGSILDVPLASAAGPMEKKWMAKKLGVKDKNKVEEILVYGESETLILPQLRYGPLWAVHNADSYAMFALGKLNTNSFMHFLKFEDGNADSNALSIID</sequence>
<dbReference type="OrthoDB" id="10303055at2759"/>
<feature type="chain" id="PRO_5040488638" description="Lysine-specific metallo-endopeptidase domain-containing protein" evidence="1">
    <location>
        <begin position="19"/>
        <end position="314"/>
    </location>
</feature>
<comment type="caution">
    <text evidence="2">The sequence shown here is derived from an EMBL/GenBank/DDBJ whole genome shotgun (WGS) entry which is preliminary data.</text>
</comment>
<accession>A0A9N9Q754</accession>
<keyword evidence="1" id="KW-0732">Signal</keyword>
<evidence type="ECO:0000256" key="1">
    <source>
        <dbReference type="SAM" id="SignalP"/>
    </source>
</evidence>